<proteinExistence type="predicted"/>
<protein>
    <recommendedName>
        <fullName evidence="4">PDZ domain-containing protein</fullName>
    </recommendedName>
</protein>
<dbReference type="InterPro" id="IPR001478">
    <property type="entry name" value="PDZ"/>
</dbReference>
<comment type="subcellular location">
    <subcellularLocation>
        <location evidence="1">Cell membrane</location>
    </subcellularLocation>
</comment>
<keyword evidence="2" id="KW-1003">Cell membrane</keyword>
<feature type="domain" description="PDZ" evidence="4">
    <location>
        <begin position="366"/>
        <end position="433"/>
    </location>
</feature>
<dbReference type="Pfam" id="PF17820">
    <property type="entry name" value="PDZ_6"/>
    <property type="match status" value="3"/>
</dbReference>
<dbReference type="PROSITE" id="PS50106">
    <property type="entry name" value="PDZ"/>
    <property type="match status" value="7"/>
</dbReference>
<dbReference type="SUPFAM" id="SSF50156">
    <property type="entry name" value="PDZ domain-like"/>
    <property type="match status" value="7"/>
</dbReference>
<comment type="caution">
    <text evidence="5">The sequence shown here is derived from an EMBL/GenBank/DDBJ whole genome shotgun (WGS) entry which is preliminary data.</text>
</comment>
<dbReference type="Pfam" id="PF00595">
    <property type="entry name" value="PDZ"/>
    <property type="match status" value="4"/>
</dbReference>
<evidence type="ECO:0000259" key="4">
    <source>
        <dbReference type="PROSITE" id="PS50106"/>
    </source>
</evidence>
<keyword evidence="6" id="KW-1185">Reference proteome</keyword>
<reference evidence="5" key="1">
    <citation type="submission" date="2021-02" db="EMBL/GenBank/DDBJ databases">
        <authorList>
            <person name="Nowell W R."/>
        </authorList>
    </citation>
    <scope>NUCLEOTIDE SEQUENCE</scope>
</reference>
<evidence type="ECO:0000256" key="3">
    <source>
        <dbReference type="ARBA" id="ARBA00022737"/>
    </source>
</evidence>
<dbReference type="AlphaFoldDB" id="A0A815UJB0"/>
<feature type="domain" description="PDZ" evidence="4">
    <location>
        <begin position="83"/>
        <end position="152"/>
    </location>
</feature>
<dbReference type="Proteomes" id="UP000663828">
    <property type="component" value="Unassembled WGS sequence"/>
</dbReference>
<dbReference type="GO" id="GO:0072659">
    <property type="term" value="P:protein localization to plasma membrane"/>
    <property type="evidence" value="ECO:0007669"/>
    <property type="project" value="TreeGrafter"/>
</dbReference>
<dbReference type="Gene3D" id="2.30.42.10">
    <property type="match status" value="7"/>
</dbReference>
<feature type="domain" description="PDZ" evidence="4">
    <location>
        <begin position="255"/>
        <end position="291"/>
    </location>
</feature>
<organism evidence="5 6">
    <name type="scientific">Adineta ricciae</name>
    <name type="common">Rotifer</name>
    <dbReference type="NCBI Taxonomy" id="249248"/>
    <lineage>
        <taxon>Eukaryota</taxon>
        <taxon>Metazoa</taxon>
        <taxon>Spiralia</taxon>
        <taxon>Gnathifera</taxon>
        <taxon>Rotifera</taxon>
        <taxon>Eurotatoria</taxon>
        <taxon>Bdelloidea</taxon>
        <taxon>Adinetida</taxon>
        <taxon>Adinetidae</taxon>
        <taxon>Adineta</taxon>
    </lineage>
</organism>
<dbReference type="PANTHER" id="PTHR14191">
    <property type="entry name" value="PDZ DOMAIN CONTAINING PROTEIN"/>
    <property type="match status" value="1"/>
</dbReference>
<keyword evidence="2" id="KW-0472">Membrane</keyword>
<gene>
    <name evidence="5" type="ORF">XAT740_LOCUS40425</name>
</gene>
<evidence type="ECO:0000313" key="6">
    <source>
        <dbReference type="Proteomes" id="UP000663828"/>
    </source>
</evidence>
<evidence type="ECO:0000256" key="2">
    <source>
        <dbReference type="ARBA" id="ARBA00022475"/>
    </source>
</evidence>
<dbReference type="PANTHER" id="PTHR14191:SF3">
    <property type="entry name" value="NA(+)_H(+) EXCHANGE REGULATORY COFACTOR-LIKE PROTEIN NRFL-1"/>
    <property type="match status" value="1"/>
</dbReference>
<sequence length="1264" mass="141781">MSLLSKSIIDKNKMNAAEDDDYQSIGSELPLDEETSSVSPHNDDQATVVVKDSEINGQQSNLTMLYDEVPVSELSEHDYEIHKINLIQPTETVPLGFKLSKQTDTLQCIVSCIDRNSKAEQAGLQVGDWLIEIDGKDIRSTEFSNISQLIREKLNANVSIDILVARKKSHLPLSVTNDDQRPSTVTAYDMPKQANVLLSVGLSNKIEEKPADNAVAPLHDTDKESIRHIVLNDAFDIDFCSFAPDKNSPLKIHAINNIRPLSPAYRAGLRNGDQILTINDVAVANTNHKTVRHWLLEKSPVYLTVINDPNYLDFIENVKSSQNRISLSRQSSAYEAIEEQPPPDVISDDLINVLFIDDQGPVYMKHCILKKEPTHQSLGFAVRDIDDLHVISNVDNTMSAYNYGIRDEDVILYVNRQNVEQMTHDDVKILIRKFSISNEFFHLILIKKADVQRYKDYEGKSFIDWKRILTDIREDQAQELERKYANIQSLQLAAESSSSSTSRRTRHCILKPSMGNPAGFSISGEDKGPFIISKIDKDSPGELAGLQINDILLSIDDKSLLGATYDETIQTIKQALAKPSVDILVKQSLGAKRRESSESSSSDTSDDSVVGYLPTPVAAAQVYFSGTNPIQAYQSQRTRELAYTLRLCHLHATNSDGSPAPTFGFDITKEAKYEYPVISRIDARSPAERGGLQTRDLLLKVNDRKTKGVDINKVRRHVDKAKHDNRLELLVVDEEVYRYCTSTNRKFKEPYIKVKHIFPKNRASANVESLDSLVARSSNASEDIVKQLKSGPEFKVHRLSISKDILVEDEENAPKIRPKPMKKSASMKEVTKQSTKDESMVDSVLKSFHNYFHNFDTDKILKLEYDVPSQQPTDPQASGLLLPATVHVNRNLSEEMSYISRLYQAACSNRSSGLYDYIRDPRQCILKIDRTKGLGFVLTATGDYDHTITSVEKNSIADIAGLQTNDELIEINGIDVRNIKYEDVVQMLLAAIQTQDTLQMCVSNSHSNDFYPSTKETTRDDNTHDTIVSTAHGTSVLSDIISSKNSPVHTPKLPATNTSHSDLYDNAQHLTNTIHCVRSESISQLSTGITASPKDIRSTSTTSTSSKKHAIDNIPKRDAPVARLCRIRKFPSSPFYGFFLCGNPKRLGRVYVSNIKKHSSAAICGLRNGDRIIEVNGVNIQTLTYETILNKIKLHLEHRDLELLVLDKKSLRWYRDREYPVSSQTLPTIVQIEPMINNINIGKQESIIQRKISSFIGNNPSVSE</sequence>
<dbReference type="CDD" id="cd00136">
    <property type="entry name" value="PDZ_canonical"/>
    <property type="match status" value="4"/>
</dbReference>
<evidence type="ECO:0000313" key="5">
    <source>
        <dbReference type="EMBL" id="CAF1514695.1"/>
    </source>
</evidence>
<dbReference type="InterPro" id="IPR041489">
    <property type="entry name" value="PDZ_6"/>
</dbReference>
<keyword evidence="3" id="KW-0677">Repeat</keyword>
<feature type="domain" description="PDZ" evidence="4">
    <location>
        <begin position="923"/>
        <end position="988"/>
    </location>
</feature>
<dbReference type="EMBL" id="CAJNOR010004597">
    <property type="protein sequence ID" value="CAF1514695.1"/>
    <property type="molecule type" value="Genomic_DNA"/>
</dbReference>
<feature type="domain" description="PDZ" evidence="4">
    <location>
        <begin position="1124"/>
        <end position="1193"/>
    </location>
</feature>
<feature type="domain" description="PDZ" evidence="4">
    <location>
        <begin position="509"/>
        <end position="587"/>
    </location>
</feature>
<dbReference type="SMART" id="SM00228">
    <property type="entry name" value="PDZ"/>
    <property type="match status" value="7"/>
</dbReference>
<name>A0A815UJB0_ADIRI</name>
<accession>A0A815UJB0</accession>
<evidence type="ECO:0000256" key="1">
    <source>
        <dbReference type="ARBA" id="ARBA00004236"/>
    </source>
</evidence>
<dbReference type="GO" id="GO:0043495">
    <property type="term" value="F:protein-membrane adaptor activity"/>
    <property type="evidence" value="ECO:0007669"/>
    <property type="project" value="TreeGrafter"/>
</dbReference>
<dbReference type="InterPro" id="IPR036034">
    <property type="entry name" value="PDZ_sf"/>
</dbReference>
<dbReference type="InterPro" id="IPR051067">
    <property type="entry name" value="NHER"/>
</dbReference>
<dbReference type="GO" id="GO:0016324">
    <property type="term" value="C:apical plasma membrane"/>
    <property type="evidence" value="ECO:0007669"/>
    <property type="project" value="TreeGrafter"/>
</dbReference>
<feature type="domain" description="PDZ" evidence="4">
    <location>
        <begin position="649"/>
        <end position="733"/>
    </location>
</feature>